<protein>
    <recommendedName>
        <fullName evidence="3">Transcriptional regulator, AbiEi antitoxin, Type IV TA system</fullName>
    </recommendedName>
</protein>
<name>A0ABQ6ISX3_9MICO</name>
<reference evidence="2" key="1">
    <citation type="journal article" date="2019" name="Int. J. Syst. Evol. Microbiol.">
        <title>The Global Catalogue of Microorganisms (GCM) 10K type strain sequencing project: providing services to taxonomists for standard genome sequencing and annotation.</title>
        <authorList>
            <consortium name="The Broad Institute Genomics Platform"/>
            <consortium name="The Broad Institute Genome Sequencing Center for Infectious Disease"/>
            <person name="Wu L."/>
            <person name="Ma J."/>
        </authorList>
    </citation>
    <scope>NUCLEOTIDE SEQUENCE [LARGE SCALE GENOMIC DNA]</scope>
    <source>
        <strain evidence="2">NBRC 113072</strain>
    </source>
</reference>
<dbReference type="EMBL" id="BSUO01000001">
    <property type="protein sequence ID" value="GMA41034.1"/>
    <property type="molecule type" value="Genomic_DNA"/>
</dbReference>
<evidence type="ECO:0008006" key="3">
    <source>
        <dbReference type="Google" id="ProtNLM"/>
    </source>
</evidence>
<keyword evidence="2" id="KW-1185">Reference proteome</keyword>
<evidence type="ECO:0000313" key="2">
    <source>
        <dbReference type="Proteomes" id="UP001157126"/>
    </source>
</evidence>
<comment type="caution">
    <text evidence="1">The sequence shown here is derived from an EMBL/GenBank/DDBJ whole genome shotgun (WGS) entry which is preliminary data.</text>
</comment>
<dbReference type="Proteomes" id="UP001157126">
    <property type="component" value="Unassembled WGS sequence"/>
</dbReference>
<proteinExistence type="predicted"/>
<organism evidence="1 2">
    <name type="scientific">Mobilicoccus caccae</name>
    <dbReference type="NCBI Taxonomy" id="1859295"/>
    <lineage>
        <taxon>Bacteria</taxon>
        <taxon>Bacillati</taxon>
        <taxon>Actinomycetota</taxon>
        <taxon>Actinomycetes</taxon>
        <taxon>Micrococcales</taxon>
        <taxon>Dermatophilaceae</taxon>
        <taxon>Mobilicoccus</taxon>
    </lineage>
</organism>
<gene>
    <name evidence="1" type="ORF">GCM10025883_30790</name>
</gene>
<evidence type="ECO:0000313" key="1">
    <source>
        <dbReference type="EMBL" id="GMA41034.1"/>
    </source>
</evidence>
<sequence length="367" mass="40976">MHRDGHPAVMSISNPPPPLLPLLPAVTHSRYHAREELRRALDVDVAARVGPDAYLLPATPAGTWQRRREVSLARCVAACDRLGPDVVLSHVSAAILYGLWVPNAEWPVHTTQQFRAGSPRQVDEHVRHCRPLTADEVVETPAGLRITSLERTIVDTITMLSPDWALAVADSAMRLVLGPTRSDKNGERDLLRREWSDVLEERGPRRGRRHARAVLAIADHRSESPLESRMRCAVARAGLPTPALQVEVVTHLGDRYVDLGWWLTSPDGTRRFVGFEVDGDVKYDEADSESARNAVAAEKRREDAIRESIRSEGCEVTMLRSSDDIEHDVDRLARALDPSGRMTRIPNLDLLSTRAYSILKQQARSRP</sequence>
<accession>A0ABQ6ISX3</accession>